<reference evidence="9 10" key="1">
    <citation type="submission" date="2016-11" db="EMBL/GenBank/DDBJ databases">
        <title>The macronuclear genome of Stentor coeruleus: a giant cell with tiny introns.</title>
        <authorList>
            <person name="Slabodnick M."/>
            <person name="Ruby J.G."/>
            <person name="Reiff S.B."/>
            <person name="Swart E.C."/>
            <person name="Gosai S."/>
            <person name="Prabakaran S."/>
            <person name="Witkowska E."/>
            <person name="Larue G.E."/>
            <person name="Fisher S."/>
            <person name="Freeman R.M."/>
            <person name="Gunawardena J."/>
            <person name="Chu W."/>
            <person name="Stover N.A."/>
            <person name="Gregory B.D."/>
            <person name="Nowacki M."/>
            <person name="Derisi J."/>
            <person name="Roy S.W."/>
            <person name="Marshall W.F."/>
            <person name="Sood P."/>
        </authorList>
    </citation>
    <scope>NUCLEOTIDE SEQUENCE [LARGE SCALE GENOMIC DNA]</scope>
    <source>
        <strain evidence="9">WM001</strain>
    </source>
</reference>
<dbReference type="Gene3D" id="3.30.200.60">
    <property type="entry name" value="Peptidase C65 Otubain, subdomain 1"/>
    <property type="match status" value="1"/>
</dbReference>
<comment type="catalytic activity">
    <reaction evidence="1">
        <text>Thiol-dependent hydrolysis of ester, thioester, amide, peptide and isopeptide bonds formed by the C-terminal Gly of ubiquitin (a 76-residue protein attached to proteins as an intracellular targeting signal).</text>
        <dbReference type="EC" id="3.4.19.12"/>
    </reaction>
</comment>
<evidence type="ECO:0000256" key="4">
    <source>
        <dbReference type="ARBA" id="ARBA00022786"/>
    </source>
</evidence>
<evidence type="ECO:0000256" key="5">
    <source>
        <dbReference type="ARBA" id="ARBA00022801"/>
    </source>
</evidence>
<dbReference type="SUPFAM" id="SSF54001">
    <property type="entry name" value="Cysteine proteinases"/>
    <property type="match status" value="1"/>
</dbReference>
<keyword evidence="6" id="KW-0788">Thiol protease</keyword>
<keyword evidence="5" id="KW-0378">Hydrolase</keyword>
<dbReference type="InterPro" id="IPR038765">
    <property type="entry name" value="Papain-like_cys_pep_sf"/>
</dbReference>
<evidence type="ECO:0000259" key="8">
    <source>
        <dbReference type="PROSITE" id="PS50802"/>
    </source>
</evidence>
<dbReference type="Proteomes" id="UP000187209">
    <property type="component" value="Unassembled WGS sequence"/>
</dbReference>
<gene>
    <name evidence="9" type="ORF">SteCoe_32587</name>
</gene>
<dbReference type="InterPro" id="IPR019400">
    <property type="entry name" value="Peptidase_C65_otubain"/>
</dbReference>
<dbReference type="GO" id="GO:0006508">
    <property type="term" value="P:proteolysis"/>
    <property type="evidence" value="ECO:0007669"/>
    <property type="project" value="UniProtKB-KW"/>
</dbReference>
<evidence type="ECO:0000313" key="9">
    <source>
        <dbReference type="EMBL" id="OMJ69633.1"/>
    </source>
</evidence>
<dbReference type="PROSITE" id="PS50802">
    <property type="entry name" value="OTU"/>
    <property type="match status" value="1"/>
</dbReference>
<dbReference type="EMBL" id="MPUH01001175">
    <property type="protein sequence ID" value="OMJ69633.1"/>
    <property type="molecule type" value="Genomic_DNA"/>
</dbReference>
<feature type="region of interest" description="Disordered" evidence="7">
    <location>
        <begin position="75"/>
        <end position="96"/>
    </location>
</feature>
<comment type="caution">
    <text evidence="9">The sequence shown here is derived from an EMBL/GenBank/DDBJ whole genome shotgun (WGS) entry which is preliminary data.</text>
</comment>
<dbReference type="CDD" id="cd22749">
    <property type="entry name" value="Otubain_C65"/>
    <property type="match status" value="1"/>
</dbReference>
<evidence type="ECO:0000256" key="3">
    <source>
        <dbReference type="ARBA" id="ARBA00022670"/>
    </source>
</evidence>
<dbReference type="InterPro" id="IPR003323">
    <property type="entry name" value="OTU_dom"/>
</dbReference>
<keyword evidence="10" id="KW-1185">Reference proteome</keyword>
<keyword evidence="3" id="KW-0645">Protease</keyword>
<evidence type="ECO:0000256" key="1">
    <source>
        <dbReference type="ARBA" id="ARBA00000707"/>
    </source>
</evidence>
<evidence type="ECO:0000256" key="2">
    <source>
        <dbReference type="ARBA" id="ARBA00012759"/>
    </source>
</evidence>
<sequence length="419" mass="49169">MNEIPMSSNGQSNPPPQIEGYNLYPNNQSQRFNQVPNIIPQYNPHFNPVNVYPPQQEGNYIYADSSSQQIYESINSKNQNPSSNPFNINPPPQSEDEKVYDEINSRQSFCQTINAIHPSNTPYNPVDVFGKIKGIAFKDQFKIAITPEFQKDINIDDRIETISKSWIRINQMKEFGKFKETFVSCIDQLLNKGTFIGWKKSRGDGNCYYRAVISKYFELIHKPYYPVSYLMNFKTILENCIYKRKQQFSQDEYLTACESILSYVNYSIEYKKSYPVEIFIKALEWLLKEDIDLALVRTARMITYFALQDEKVNNQFQEFGLDINWYEMSILLMGEEAEGFMLVFLPLGLKCQVIQYNIFDKLQVENFPMGDNFNIKIPIVRRSGHYDILYTIQEMEYEQYSFDTGEYHFHNTFLTDPVS</sequence>
<feature type="domain" description="OTU" evidence="8">
    <location>
        <begin position="196"/>
        <end position="392"/>
    </location>
</feature>
<dbReference type="OrthoDB" id="327898at2759"/>
<dbReference type="InterPro" id="IPR042468">
    <property type="entry name" value="Peptidase_C65_otubain_sub1"/>
</dbReference>
<keyword evidence="4" id="KW-0833">Ubl conjugation pathway</keyword>
<accession>A0A1R2AYM6</accession>
<feature type="compositionally biased region" description="Low complexity" evidence="7">
    <location>
        <begin position="78"/>
        <end position="87"/>
    </location>
</feature>
<evidence type="ECO:0000256" key="6">
    <source>
        <dbReference type="ARBA" id="ARBA00022807"/>
    </source>
</evidence>
<evidence type="ECO:0000313" key="10">
    <source>
        <dbReference type="Proteomes" id="UP000187209"/>
    </source>
</evidence>
<dbReference type="Pfam" id="PF10275">
    <property type="entry name" value="Peptidase_C65"/>
    <property type="match status" value="1"/>
</dbReference>
<protein>
    <recommendedName>
        <fullName evidence="2">ubiquitinyl hydrolase 1</fullName>
        <ecNumber evidence="2">3.4.19.12</ecNumber>
    </recommendedName>
</protein>
<dbReference type="InterPro" id="IPR042467">
    <property type="entry name" value="Peptidase_C65_otubain_sub2"/>
</dbReference>
<feature type="compositionally biased region" description="Polar residues" evidence="7">
    <location>
        <begin position="1"/>
        <end position="12"/>
    </location>
</feature>
<organism evidence="9 10">
    <name type="scientific">Stentor coeruleus</name>
    <dbReference type="NCBI Taxonomy" id="5963"/>
    <lineage>
        <taxon>Eukaryota</taxon>
        <taxon>Sar</taxon>
        <taxon>Alveolata</taxon>
        <taxon>Ciliophora</taxon>
        <taxon>Postciliodesmatophora</taxon>
        <taxon>Heterotrichea</taxon>
        <taxon>Heterotrichida</taxon>
        <taxon>Stentoridae</taxon>
        <taxon>Stentor</taxon>
    </lineage>
</organism>
<proteinExistence type="predicted"/>
<dbReference type="GO" id="GO:0004843">
    <property type="term" value="F:cysteine-type deubiquitinase activity"/>
    <property type="evidence" value="ECO:0007669"/>
    <property type="project" value="UniProtKB-EC"/>
</dbReference>
<name>A0A1R2AYM6_9CILI</name>
<dbReference type="Gene3D" id="1.20.1300.20">
    <property type="entry name" value="Peptidase C65 Otubain, subdomain 2"/>
    <property type="match status" value="1"/>
</dbReference>
<dbReference type="EC" id="3.4.19.12" evidence="2"/>
<feature type="region of interest" description="Disordered" evidence="7">
    <location>
        <begin position="1"/>
        <end position="29"/>
    </location>
</feature>
<evidence type="ECO:0000256" key="7">
    <source>
        <dbReference type="SAM" id="MobiDB-lite"/>
    </source>
</evidence>
<dbReference type="AlphaFoldDB" id="A0A1R2AYM6"/>